<gene>
    <name evidence="3" type="ORF">AU252_21455</name>
</gene>
<dbReference type="Pfam" id="PF01583">
    <property type="entry name" value="APS_kinase"/>
    <property type="match status" value="1"/>
</dbReference>
<dbReference type="Gene3D" id="3.40.50.300">
    <property type="entry name" value="P-loop containing nucleotide triphosphate hydrolases"/>
    <property type="match status" value="1"/>
</dbReference>
<dbReference type="RefSeq" id="WP_058932449.1">
    <property type="nucleotide sequence ID" value="NZ_CP013747.1"/>
</dbReference>
<feature type="domain" description="APS kinase" evidence="2">
    <location>
        <begin position="6"/>
        <end position="47"/>
    </location>
</feature>
<accession>A0A0U3QG23</accession>
<proteinExistence type="predicted"/>
<evidence type="ECO:0000313" key="3">
    <source>
        <dbReference type="EMBL" id="ALV43421.1"/>
    </source>
</evidence>
<dbReference type="STRING" id="121292.AU252_21455"/>
<dbReference type="AlphaFoldDB" id="A0A0U3QG23"/>
<dbReference type="InterPro" id="IPR059117">
    <property type="entry name" value="APS_kinase_dom"/>
</dbReference>
<protein>
    <recommendedName>
        <fullName evidence="2">APS kinase domain-containing protein</fullName>
    </recommendedName>
</protein>
<dbReference type="EMBL" id="CP013747">
    <property type="protein sequence ID" value="ALV43421.1"/>
    <property type="molecule type" value="Genomic_DNA"/>
</dbReference>
<reference evidence="3 4" key="1">
    <citation type="submission" date="2015-12" db="EMBL/GenBank/DDBJ databases">
        <authorList>
            <person name="Shamseldin A."/>
            <person name="Moawad H."/>
            <person name="Abd El-Rahim W.M."/>
            <person name="Sadowsky M.J."/>
        </authorList>
    </citation>
    <scope>NUCLEOTIDE SEQUENCE [LARGE SCALE GENOMIC DNA]</scope>
    <source>
        <strain evidence="3 4">Ar51</strain>
    </source>
</reference>
<organism evidence="3">
    <name type="scientific">Pseudarthrobacter sulfonivorans</name>
    <dbReference type="NCBI Taxonomy" id="121292"/>
    <lineage>
        <taxon>Bacteria</taxon>
        <taxon>Bacillati</taxon>
        <taxon>Actinomycetota</taxon>
        <taxon>Actinomycetes</taxon>
        <taxon>Micrococcales</taxon>
        <taxon>Micrococcaceae</taxon>
        <taxon>Pseudarthrobacter</taxon>
    </lineage>
</organism>
<dbReference type="Proteomes" id="UP000065151">
    <property type="component" value="Chromosome"/>
</dbReference>
<dbReference type="KEGG" id="psul:AU252_21455"/>
<name>A0A0U3QG23_9MICC</name>
<keyword evidence="1" id="KW-0808">Transferase</keyword>
<sequence>MVNMRSEVLFIGGRAGVGKSSLAFELHAELAQAEIKHCVIEGDNLDLAFPPPWEYQLAERNLAAVWGNYRDLGYLRMIYTNTVSVRFTEELAAAMGDDPKVTAVLLTSSDEAAAARLRGRIQGSDFQDHLERSIAAARELDFSTPAWVHRISTDDRGVKDVASEVISLLGWTGVGSED</sequence>
<dbReference type="SUPFAM" id="SSF52540">
    <property type="entry name" value="P-loop containing nucleoside triphosphate hydrolases"/>
    <property type="match status" value="1"/>
</dbReference>
<evidence type="ECO:0000256" key="1">
    <source>
        <dbReference type="ARBA" id="ARBA00022679"/>
    </source>
</evidence>
<dbReference type="InterPro" id="IPR027417">
    <property type="entry name" value="P-loop_NTPase"/>
</dbReference>
<evidence type="ECO:0000313" key="4">
    <source>
        <dbReference type="Proteomes" id="UP000065151"/>
    </source>
</evidence>
<evidence type="ECO:0000259" key="2">
    <source>
        <dbReference type="Pfam" id="PF01583"/>
    </source>
</evidence>